<dbReference type="PROSITE" id="PS51421">
    <property type="entry name" value="RAS"/>
    <property type="match status" value="1"/>
</dbReference>
<dbReference type="PANTHER" id="PTHR47978">
    <property type="match status" value="1"/>
</dbReference>
<dbReference type="GO" id="GO:0003924">
    <property type="term" value="F:GTPase activity"/>
    <property type="evidence" value="ECO:0007669"/>
    <property type="project" value="InterPro"/>
</dbReference>
<protein>
    <submittedName>
        <fullName evidence="2">Uncharacterized protein</fullName>
    </submittedName>
</protein>
<organism evidence="3">
    <name type="scientific">Pyrenophora teres f. teres (strain 0-1)</name>
    <name type="common">Barley net blotch fungus</name>
    <name type="synonym">Drechslera teres f. teres</name>
    <dbReference type="NCBI Taxonomy" id="861557"/>
    <lineage>
        <taxon>Eukaryota</taxon>
        <taxon>Fungi</taxon>
        <taxon>Dikarya</taxon>
        <taxon>Ascomycota</taxon>
        <taxon>Pezizomycotina</taxon>
        <taxon>Dothideomycetes</taxon>
        <taxon>Pleosporomycetidae</taxon>
        <taxon>Pleosporales</taxon>
        <taxon>Pleosporineae</taxon>
        <taxon>Pleosporaceae</taxon>
        <taxon>Pyrenophora</taxon>
    </lineage>
</organism>
<dbReference type="SMART" id="SM00175">
    <property type="entry name" value="RAB"/>
    <property type="match status" value="1"/>
</dbReference>
<dbReference type="Gene3D" id="3.40.50.300">
    <property type="entry name" value="P-loop containing nucleotide triphosphate hydrolases"/>
    <property type="match status" value="1"/>
</dbReference>
<dbReference type="SUPFAM" id="SSF52540">
    <property type="entry name" value="P-loop containing nucleoside triphosphate hydrolases"/>
    <property type="match status" value="1"/>
</dbReference>
<evidence type="ECO:0000313" key="2">
    <source>
        <dbReference type="EMBL" id="EFQ96371.1"/>
    </source>
</evidence>
<evidence type="ECO:0000256" key="1">
    <source>
        <dbReference type="ARBA" id="ARBA00022741"/>
    </source>
</evidence>
<dbReference type="EMBL" id="GL531988">
    <property type="protein sequence ID" value="EFQ96371.1"/>
    <property type="molecule type" value="Genomic_DNA"/>
</dbReference>
<dbReference type="Proteomes" id="UP000001067">
    <property type="component" value="Unassembled WGS sequence"/>
</dbReference>
<dbReference type="PRINTS" id="PR00449">
    <property type="entry name" value="RASTRNSFRMNG"/>
</dbReference>
<dbReference type="PROSITE" id="PS51419">
    <property type="entry name" value="RAB"/>
    <property type="match status" value="1"/>
</dbReference>
<dbReference type="HOGENOM" id="CLU_733925_0_0_1"/>
<dbReference type="STRING" id="861557.E3RD22"/>
<dbReference type="InterPro" id="IPR027417">
    <property type="entry name" value="P-loop_NTPase"/>
</dbReference>
<dbReference type="AlphaFoldDB" id="E3RD22"/>
<evidence type="ECO:0000313" key="3">
    <source>
        <dbReference type="Proteomes" id="UP000001067"/>
    </source>
</evidence>
<dbReference type="SMART" id="SM00173">
    <property type="entry name" value="RAS"/>
    <property type="match status" value="1"/>
</dbReference>
<accession>E3RD22</accession>
<proteinExistence type="predicted"/>
<dbReference type="InterPro" id="IPR001806">
    <property type="entry name" value="Small_GTPase"/>
</dbReference>
<sequence>MLFKKPAPAPTPLKVVVLGELSVGKTSFMDMFLHGKQFVRYPLGEEEAMSQRIISHANEDWNLSIVDLVTSIHISTRYREIFHEYLSSADGVVLLYDITDQRSYGNSDSRKYENPIMDMYEDGLYCRNSVFTKEGTEGRMVGLKKRFGCVLVGNKRDLVDLDEDKRQVKKEMAEQYAASQGFKHFEISSLDRGEIERVMKALIDKIQKAKWMDGRDVEDSRADAKKEKNQYIQPTNNFHNYPPPTMRLLIPLPLLLSLTTTTTALWIATANMDYQTNTPGGIFPSPFCQVGKGDTAAQAHSQAARTVGGIAIIAGGHCDQLPYQHTNQLEGFWDDHGTVFYLEGDRQWYCNPGTSSSGYCDAGDGAPRRKREVGFEG</sequence>
<dbReference type="GO" id="GO:0005525">
    <property type="term" value="F:GTP binding"/>
    <property type="evidence" value="ECO:0007669"/>
    <property type="project" value="InterPro"/>
</dbReference>
<name>E3RD22_PYRTT</name>
<keyword evidence="1" id="KW-0547">Nucleotide-binding</keyword>
<dbReference type="eggNOG" id="KOG0088">
    <property type="taxonomic scope" value="Eukaryota"/>
</dbReference>
<dbReference type="KEGG" id="pte:PTT_01502"/>
<dbReference type="OrthoDB" id="10002389at2759"/>
<reference evidence="2 3" key="1">
    <citation type="journal article" date="2010" name="Genome Biol.">
        <title>A first genome assembly of the barley fungal pathogen Pyrenophora teres f. teres.</title>
        <authorList>
            <person name="Ellwood S.R."/>
            <person name="Liu Z."/>
            <person name="Syme R.A."/>
            <person name="Lai Z."/>
            <person name="Hane J.K."/>
            <person name="Keiper F."/>
            <person name="Moffat C.S."/>
            <person name="Oliver R.P."/>
            <person name="Friesen T.L."/>
        </authorList>
    </citation>
    <scope>NUCLEOTIDE SEQUENCE [LARGE SCALE GENOMIC DNA]</scope>
    <source>
        <strain evidence="2 3">0-1</strain>
    </source>
</reference>
<keyword evidence="3" id="KW-1185">Reference proteome</keyword>
<dbReference type="Pfam" id="PF00071">
    <property type="entry name" value="Ras"/>
    <property type="match status" value="2"/>
</dbReference>
<gene>
    <name evidence="2" type="ORF">PTT_01502</name>
</gene>